<reference evidence="2" key="1">
    <citation type="submission" date="2022-11" db="UniProtKB">
        <authorList>
            <consortium name="WormBaseParasite"/>
        </authorList>
    </citation>
    <scope>IDENTIFICATION</scope>
</reference>
<name>A0AC34FJ40_9BILA</name>
<dbReference type="WBParaSite" id="ES5_v2.g17008.t1">
    <property type="protein sequence ID" value="ES5_v2.g17008.t1"/>
    <property type="gene ID" value="ES5_v2.g17008"/>
</dbReference>
<organism evidence="1 2">
    <name type="scientific">Panagrolaimus sp. ES5</name>
    <dbReference type="NCBI Taxonomy" id="591445"/>
    <lineage>
        <taxon>Eukaryota</taxon>
        <taxon>Metazoa</taxon>
        <taxon>Ecdysozoa</taxon>
        <taxon>Nematoda</taxon>
        <taxon>Chromadorea</taxon>
        <taxon>Rhabditida</taxon>
        <taxon>Tylenchina</taxon>
        <taxon>Panagrolaimomorpha</taxon>
        <taxon>Panagrolaimoidea</taxon>
        <taxon>Panagrolaimidae</taxon>
        <taxon>Panagrolaimus</taxon>
    </lineage>
</organism>
<proteinExistence type="predicted"/>
<sequence>MPEKLIQEIYDDICLELLNGKQYDAKAVYTFALAGKENWEALERYCSSIKSLCLIDFCNENADSRTVGNKILKFQVKRIIDLLGNSLECLNLPFIISDNYTAFLERFIDTICEAQKLVELSTDTVSILTQITNKCSKSLKRIKTRCYALPSEPPRDLYLDHLDLEIHNVHSLKDILEKCYRTKSLTLDLFNNLSCNDLVNHFDAVQKLVLFFVF</sequence>
<protein>
    <submittedName>
        <fullName evidence="2">Uncharacterized protein</fullName>
    </submittedName>
</protein>
<dbReference type="Proteomes" id="UP000887579">
    <property type="component" value="Unplaced"/>
</dbReference>
<accession>A0AC34FJ40</accession>
<evidence type="ECO:0000313" key="2">
    <source>
        <dbReference type="WBParaSite" id="ES5_v2.g17008.t1"/>
    </source>
</evidence>
<evidence type="ECO:0000313" key="1">
    <source>
        <dbReference type="Proteomes" id="UP000887579"/>
    </source>
</evidence>